<name>A0A5E7LMP5_PSEFL</name>
<organism evidence="1 2">
    <name type="scientific">Pseudomonas fluorescens</name>
    <dbReference type="NCBI Taxonomy" id="294"/>
    <lineage>
        <taxon>Bacteria</taxon>
        <taxon>Pseudomonadati</taxon>
        <taxon>Pseudomonadota</taxon>
        <taxon>Gammaproteobacteria</taxon>
        <taxon>Pseudomonadales</taxon>
        <taxon>Pseudomonadaceae</taxon>
        <taxon>Pseudomonas</taxon>
    </lineage>
</organism>
<reference evidence="1 2" key="1">
    <citation type="submission" date="2019-09" db="EMBL/GenBank/DDBJ databases">
        <authorList>
            <person name="Chandra G."/>
            <person name="Truman W A."/>
        </authorList>
    </citation>
    <scope>NUCLEOTIDE SEQUENCE [LARGE SCALE GENOMIC DNA]</scope>
    <source>
        <strain evidence="1">PS880</strain>
    </source>
</reference>
<proteinExistence type="predicted"/>
<gene>
    <name evidence="1" type="ORF">PS880_03410</name>
</gene>
<sequence length="65" mass="7799">MMFVRTNTSIKPAFLYEILILAFLFERAFQLSRTNLTVTSYRLIWLTRHPITFLLRLPKTVFNHP</sequence>
<protein>
    <submittedName>
        <fullName evidence="1">Uncharacterized protein</fullName>
    </submittedName>
</protein>
<accession>A0A5E7LMP5</accession>
<dbReference type="Proteomes" id="UP000375525">
    <property type="component" value="Unassembled WGS sequence"/>
</dbReference>
<evidence type="ECO:0000313" key="1">
    <source>
        <dbReference type="EMBL" id="VVP12857.1"/>
    </source>
</evidence>
<evidence type="ECO:0000313" key="2">
    <source>
        <dbReference type="Proteomes" id="UP000375525"/>
    </source>
</evidence>
<dbReference type="AlphaFoldDB" id="A0A5E7LMP5"/>
<dbReference type="EMBL" id="CABVIH010000016">
    <property type="protein sequence ID" value="VVP12857.1"/>
    <property type="molecule type" value="Genomic_DNA"/>
</dbReference>